<evidence type="ECO:0000313" key="2">
    <source>
        <dbReference type="Proteomes" id="UP000199296"/>
    </source>
</evidence>
<dbReference type="EMBL" id="FNCW01000012">
    <property type="protein sequence ID" value="SDG96199.1"/>
    <property type="molecule type" value="Genomic_DNA"/>
</dbReference>
<dbReference type="AlphaFoldDB" id="A0A1G7YIY6"/>
<accession>A0A1G7YIY6</accession>
<sequence length="62" mass="6811">MITGVQLAELTATSKPKRLKLSEFSKARMPNTMVPSIPAIIKIVPSNFIVSNINELFKIGLI</sequence>
<proteinExistence type="predicted"/>
<evidence type="ECO:0000313" key="1">
    <source>
        <dbReference type="EMBL" id="SDG96199.1"/>
    </source>
</evidence>
<organism evidence="1 2">
    <name type="scientific">Psychroflexus sediminis</name>
    <dbReference type="NCBI Taxonomy" id="470826"/>
    <lineage>
        <taxon>Bacteria</taxon>
        <taxon>Pseudomonadati</taxon>
        <taxon>Bacteroidota</taxon>
        <taxon>Flavobacteriia</taxon>
        <taxon>Flavobacteriales</taxon>
        <taxon>Flavobacteriaceae</taxon>
        <taxon>Psychroflexus</taxon>
    </lineage>
</organism>
<reference evidence="1 2" key="1">
    <citation type="submission" date="2016-10" db="EMBL/GenBank/DDBJ databases">
        <authorList>
            <person name="de Groot N.N."/>
        </authorList>
    </citation>
    <scope>NUCLEOTIDE SEQUENCE [LARGE SCALE GENOMIC DNA]</scope>
    <source>
        <strain evidence="1 2">DSM 19803</strain>
    </source>
</reference>
<name>A0A1G7YIY6_9FLAO</name>
<gene>
    <name evidence="1" type="ORF">SAMN04488027_11282</name>
</gene>
<dbReference type="Proteomes" id="UP000199296">
    <property type="component" value="Unassembled WGS sequence"/>
</dbReference>
<protein>
    <submittedName>
        <fullName evidence="1">Uncharacterized protein</fullName>
    </submittedName>
</protein>
<keyword evidence="2" id="KW-1185">Reference proteome</keyword>